<dbReference type="HOGENOM" id="CLU_000907_1_1_5"/>
<evidence type="ECO:0000259" key="11">
    <source>
        <dbReference type="PROSITE" id="PS50142"/>
    </source>
</evidence>
<comment type="similarity">
    <text evidence="2">Belongs to the ribonuclease III family.</text>
</comment>
<proteinExistence type="inferred from homology"/>
<evidence type="ECO:0000256" key="3">
    <source>
        <dbReference type="ARBA" id="ARBA00022552"/>
    </source>
</evidence>
<dbReference type="GO" id="GO:0005737">
    <property type="term" value="C:cytoplasm"/>
    <property type="evidence" value="ECO:0007669"/>
    <property type="project" value="UniProtKB-SubCell"/>
</dbReference>
<dbReference type="Pfam" id="PF14622">
    <property type="entry name" value="Ribonucleas_3_3"/>
    <property type="match status" value="1"/>
</dbReference>
<feature type="binding site" evidence="9">
    <location>
        <position position="144"/>
    </location>
    <ligand>
        <name>Mg(2+)</name>
        <dbReference type="ChEBI" id="CHEBI:18420"/>
    </ligand>
</feature>
<evidence type="ECO:0000256" key="6">
    <source>
        <dbReference type="ARBA" id="ARBA00022759"/>
    </source>
</evidence>
<accession>H6SQP0</accession>
<keyword evidence="5 9" id="KW-0540">Nuclease</keyword>
<evidence type="ECO:0000313" key="13">
    <source>
        <dbReference type="Proteomes" id="UP000033220"/>
    </source>
</evidence>
<feature type="domain" description="RNase III" evidence="11">
    <location>
        <begin position="32"/>
        <end position="155"/>
    </location>
</feature>
<keyword evidence="9" id="KW-0963">Cytoplasm</keyword>
<dbReference type="Gene3D" id="1.10.1520.10">
    <property type="entry name" value="Ribonuclease III domain"/>
    <property type="match status" value="1"/>
</dbReference>
<keyword evidence="6 9" id="KW-0255">Endonuclease</keyword>
<dbReference type="InterPro" id="IPR014720">
    <property type="entry name" value="dsRBD_dom"/>
</dbReference>
<dbReference type="KEGG" id="rpm:RSPPHO_00729"/>
<dbReference type="Gene3D" id="3.30.160.20">
    <property type="match status" value="1"/>
</dbReference>
<dbReference type="SUPFAM" id="SSF54768">
    <property type="entry name" value="dsRNA-binding domain-like"/>
    <property type="match status" value="1"/>
</dbReference>
<feature type="active site" evidence="9">
    <location>
        <position position="72"/>
    </location>
</feature>
<sequence length="252" mass="27472">MGTLEVASCHPLGSFLPGDTLTMSTKNTTADLASLQNVLGHRFTDVTLLDRALTHRSREGRPSYERLEFLGDRVLSLVVADLLYTRFPNEDEGALARRHAHLVRQDTVARVASALGLGERMRVARGEADLGAQSNPSLLCDVCEAVLGALYRDGGMEQARRVISQWWSPLVEEDPTPPRDAKTALQEWAQGRGLPLPAYDEESREGPAHKPVFTVRVSVQGHGAEAASGPSKRIAEQAAARCLLERLTLDVS</sequence>
<feature type="binding site" evidence="9">
    <location>
        <position position="68"/>
    </location>
    <ligand>
        <name>Mg(2+)</name>
        <dbReference type="ChEBI" id="CHEBI:18420"/>
    </ligand>
</feature>
<dbReference type="AlphaFoldDB" id="H6SQP0"/>
<dbReference type="PROSITE" id="PS00517">
    <property type="entry name" value="RNASE_3_1"/>
    <property type="match status" value="1"/>
</dbReference>
<dbReference type="FunFam" id="1.10.1520.10:FF:000001">
    <property type="entry name" value="Ribonuclease 3"/>
    <property type="match status" value="1"/>
</dbReference>
<name>H6SQP0_PARPM</name>
<comment type="catalytic activity">
    <reaction evidence="1 9">
        <text>Endonucleolytic cleavage to 5'-phosphomonoester.</text>
        <dbReference type="EC" id="3.1.26.3"/>
    </reaction>
</comment>
<dbReference type="eggNOG" id="COG0571">
    <property type="taxonomic scope" value="Bacteria"/>
</dbReference>
<dbReference type="Pfam" id="PF00035">
    <property type="entry name" value="dsrm"/>
    <property type="match status" value="1"/>
</dbReference>
<evidence type="ECO:0000313" key="12">
    <source>
        <dbReference type="EMBL" id="CCG07355.1"/>
    </source>
</evidence>
<dbReference type="SUPFAM" id="SSF69065">
    <property type="entry name" value="RNase III domain-like"/>
    <property type="match status" value="1"/>
</dbReference>
<dbReference type="HAMAP" id="MF_00104">
    <property type="entry name" value="RNase_III"/>
    <property type="match status" value="1"/>
</dbReference>
<dbReference type="GO" id="GO:0006397">
    <property type="term" value="P:mRNA processing"/>
    <property type="evidence" value="ECO:0007669"/>
    <property type="project" value="UniProtKB-UniRule"/>
</dbReference>
<feature type="binding site" evidence="9">
    <location>
        <position position="141"/>
    </location>
    <ligand>
        <name>Mg(2+)</name>
        <dbReference type="ChEBI" id="CHEBI:18420"/>
    </ligand>
</feature>
<dbReference type="PANTHER" id="PTHR11207:SF0">
    <property type="entry name" value="RIBONUCLEASE 3"/>
    <property type="match status" value="1"/>
</dbReference>
<evidence type="ECO:0000256" key="5">
    <source>
        <dbReference type="ARBA" id="ARBA00022722"/>
    </source>
</evidence>
<keyword evidence="7 9" id="KW-0378">Hydrolase</keyword>
<keyword evidence="9" id="KW-0479">Metal-binding</keyword>
<keyword evidence="8 9" id="KW-0694">RNA-binding</keyword>
<dbReference type="GO" id="GO:0046872">
    <property type="term" value="F:metal ion binding"/>
    <property type="evidence" value="ECO:0007669"/>
    <property type="project" value="UniProtKB-KW"/>
</dbReference>
<feature type="domain" description="DRBM" evidence="10">
    <location>
        <begin position="180"/>
        <end position="249"/>
    </location>
</feature>
<keyword evidence="9" id="KW-0699">rRNA-binding</keyword>
<dbReference type="GO" id="GO:0003725">
    <property type="term" value="F:double-stranded RNA binding"/>
    <property type="evidence" value="ECO:0007669"/>
    <property type="project" value="TreeGrafter"/>
</dbReference>
<evidence type="ECO:0000256" key="1">
    <source>
        <dbReference type="ARBA" id="ARBA00000109"/>
    </source>
</evidence>
<dbReference type="PANTHER" id="PTHR11207">
    <property type="entry name" value="RIBONUCLEASE III"/>
    <property type="match status" value="1"/>
</dbReference>
<dbReference type="PATRIC" id="fig|1150469.3.peg.840"/>
<organism evidence="12 13">
    <name type="scientific">Pararhodospirillum photometricum DSM 122</name>
    <dbReference type="NCBI Taxonomy" id="1150469"/>
    <lineage>
        <taxon>Bacteria</taxon>
        <taxon>Pseudomonadati</taxon>
        <taxon>Pseudomonadota</taxon>
        <taxon>Alphaproteobacteria</taxon>
        <taxon>Rhodospirillales</taxon>
        <taxon>Rhodospirillaceae</taxon>
        <taxon>Pararhodospirillum</taxon>
    </lineage>
</organism>
<dbReference type="InterPro" id="IPR036389">
    <property type="entry name" value="RNase_III_sf"/>
</dbReference>
<dbReference type="CDD" id="cd00593">
    <property type="entry name" value="RIBOc"/>
    <property type="match status" value="1"/>
</dbReference>
<evidence type="ECO:0000256" key="7">
    <source>
        <dbReference type="ARBA" id="ARBA00022801"/>
    </source>
</evidence>
<dbReference type="CDD" id="cd10845">
    <property type="entry name" value="DSRM_RNAse_III_family"/>
    <property type="match status" value="1"/>
</dbReference>
<dbReference type="InterPro" id="IPR000999">
    <property type="entry name" value="RNase_III_dom"/>
</dbReference>
<keyword evidence="9" id="KW-0819">tRNA processing</keyword>
<dbReference type="GO" id="GO:0004525">
    <property type="term" value="F:ribonuclease III activity"/>
    <property type="evidence" value="ECO:0007669"/>
    <property type="project" value="UniProtKB-UniRule"/>
</dbReference>
<evidence type="ECO:0000256" key="2">
    <source>
        <dbReference type="ARBA" id="ARBA00010183"/>
    </source>
</evidence>
<keyword evidence="13" id="KW-1185">Reference proteome</keyword>
<evidence type="ECO:0000256" key="4">
    <source>
        <dbReference type="ARBA" id="ARBA00022664"/>
    </source>
</evidence>
<comment type="function">
    <text evidence="9">Digests double-stranded RNA. Involved in the processing of primary rRNA transcript to yield the immediate precursors to the large and small rRNAs (23S and 16S). Processes some mRNAs, and tRNAs when they are encoded in the rRNA operon. Processes pre-crRNA and tracrRNA of type II CRISPR loci if present in the organism.</text>
</comment>
<dbReference type="GO" id="GO:0010468">
    <property type="term" value="P:regulation of gene expression"/>
    <property type="evidence" value="ECO:0007669"/>
    <property type="project" value="TreeGrafter"/>
</dbReference>
<dbReference type="Proteomes" id="UP000033220">
    <property type="component" value="Chromosome DSM 122"/>
</dbReference>
<feature type="active site" evidence="9">
    <location>
        <position position="144"/>
    </location>
</feature>
<dbReference type="PROSITE" id="PS50142">
    <property type="entry name" value="RNASE_3_2"/>
    <property type="match status" value="1"/>
</dbReference>
<dbReference type="GO" id="GO:0019843">
    <property type="term" value="F:rRNA binding"/>
    <property type="evidence" value="ECO:0007669"/>
    <property type="project" value="UniProtKB-KW"/>
</dbReference>
<dbReference type="SMART" id="SM00358">
    <property type="entry name" value="DSRM"/>
    <property type="match status" value="1"/>
</dbReference>
<comment type="subcellular location">
    <subcellularLocation>
        <location evidence="9">Cytoplasm</location>
    </subcellularLocation>
</comment>
<protein>
    <recommendedName>
        <fullName evidence="9">Ribonuclease 3</fullName>
        <ecNumber evidence="9">3.1.26.3</ecNumber>
    </recommendedName>
    <alternativeName>
        <fullName evidence="9">Ribonuclease III</fullName>
        <shortName evidence="9">RNase III</shortName>
    </alternativeName>
</protein>
<dbReference type="GO" id="GO:0008033">
    <property type="term" value="P:tRNA processing"/>
    <property type="evidence" value="ECO:0007669"/>
    <property type="project" value="UniProtKB-KW"/>
</dbReference>
<dbReference type="GO" id="GO:0006364">
    <property type="term" value="P:rRNA processing"/>
    <property type="evidence" value="ECO:0007669"/>
    <property type="project" value="UniProtKB-UniRule"/>
</dbReference>
<reference evidence="12 13" key="1">
    <citation type="submission" date="2012-02" db="EMBL/GenBank/DDBJ databases">
        <title>Shotgun genome sequence of Phaeospirillum photometricum DSM 122.</title>
        <authorList>
            <person name="Duquesne K."/>
            <person name="Sturgis J."/>
        </authorList>
    </citation>
    <scope>NUCLEOTIDE SEQUENCE [LARGE SCALE GENOMIC DNA]</scope>
    <source>
        <strain evidence="13">DSM122</strain>
    </source>
</reference>
<dbReference type="EC" id="3.1.26.3" evidence="9"/>
<dbReference type="NCBIfam" id="TIGR02191">
    <property type="entry name" value="RNaseIII"/>
    <property type="match status" value="1"/>
</dbReference>
<keyword evidence="9" id="KW-0460">Magnesium</keyword>
<keyword evidence="4 9" id="KW-0507">mRNA processing</keyword>
<comment type="cofactor">
    <cofactor evidence="9">
        <name>Mg(2+)</name>
        <dbReference type="ChEBI" id="CHEBI:18420"/>
    </cofactor>
</comment>
<keyword evidence="3 9" id="KW-0698">rRNA processing</keyword>
<comment type="subunit">
    <text evidence="9">Homodimer.</text>
</comment>
<evidence type="ECO:0000259" key="10">
    <source>
        <dbReference type="PROSITE" id="PS50137"/>
    </source>
</evidence>
<gene>
    <name evidence="9" type="primary">rnc</name>
    <name evidence="12" type="ORF">RSPPHO_00729</name>
</gene>
<dbReference type="SMART" id="SM00535">
    <property type="entry name" value="RIBOc"/>
    <property type="match status" value="1"/>
</dbReference>
<dbReference type="PROSITE" id="PS50137">
    <property type="entry name" value="DS_RBD"/>
    <property type="match status" value="1"/>
</dbReference>
<dbReference type="InterPro" id="IPR011907">
    <property type="entry name" value="RNase_III"/>
</dbReference>
<evidence type="ECO:0000256" key="9">
    <source>
        <dbReference type="HAMAP-Rule" id="MF_00104"/>
    </source>
</evidence>
<dbReference type="STRING" id="1150469.RSPPHO_00729"/>
<evidence type="ECO:0000256" key="8">
    <source>
        <dbReference type="ARBA" id="ARBA00022884"/>
    </source>
</evidence>
<dbReference type="EMBL" id="HE663493">
    <property type="protein sequence ID" value="CCG07355.1"/>
    <property type="molecule type" value="Genomic_DNA"/>
</dbReference>